<dbReference type="PANTHER" id="PTHR43081">
    <property type="entry name" value="ADENYLATE CYCLASE, TERMINAL-DIFFERENTIATION SPECIFIC-RELATED"/>
    <property type="match status" value="1"/>
</dbReference>
<evidence type="ECO:0000256" key="1">
    <source>
        <dbReference type="SAM" id="MobiDB-lite"/>
    </source>
</evidence>
<dbReference type="PANTHER" id="PTHR43081:SF1">
    <property type="entry name" value="ADENYLATE CYCLASE, TERMINAL-DIFFERENTIATION SPECIFIC"/>
    <property type="match status" value="1"/>
</dbReference>
<dbReference type="GO" id="GO:0004016">
    <property type="term" value="F:adenylate cyclase activity"/>
    <property type="evidence" value="ECO:0007669"/>
    <property type="project" value="UniProtKB-ARBA"/>
</dbReference>
<feature type="domain" description="Guanylate cyclase" evidence="3">
    <location>
        <begin position="253"/>
        <end position="384"/>
    </location>
</feature>
<keyword evidence="2" id="KW-1133">Transmembrane helix</keyword>
<reference evidence="4 5" key="1">
    <citation type="submission" date="2014-02" db="EMBL/GenBank/DDBJ databases">
        <title>The small core and large imbalanced accessory genome model reveals a collaborative survival strategy of Sorangium cellulosum strains in nature.</title>
        <authorList>
            <person name="Han K."/>
            <person name="Peng R."/>
            <person name="Blom J."/>
            <person name="Li Y.-Z."/>
        </authorList>
    </citation>
    <scope>NUCLEOTIDE SEQUENCE [LARGE SCALE GENOMIC DNA]</scope>
    <source>
        <strain evidence="4 5">So0157-25</strain>
    </source>
</reference>
<evidence type="ECO:0000313" key="5">
    <source>
        <dbReference type="Proteomes" id="UP000075420"/>
    </source>
</evidence>
<protein>
    <submittedName>
        <fullName evidence="4">Adenylate cyclase</fullName>
    </submittedName>
</protein>
<feature type="transmembrane region" description="Helical" evidence="2">
    <location>
        <begin position="23"/>
        <end position="43"/>
    </location>
</feature>
<keyword evidence="2" id="KW-0812">Transmembrane</keyword>
<dbReference type="CDD" id="cd07302">
    <property type="entry name" value="CHD"/>
    <property type="match status" value="1"/>
</dbReference>
<feature type="compositionally biased region" description="Low complexity" evidence="1">
    <location>
        <begin position="460"/>
        <end position="471"/>
    </location>
</feature>
<keyword evidence="2" id="KW-0472">Membrane</keyword>
<proteinExistence type="predicted"/>
<dbReference type="AlphaFoldDB" id="A0A150PK01"/>
<dbReference type="SUPFAM" id="SSF55073">
    <property type="entry name" value="Nucleotide cyclase"/>
    <property type="match status" value="1"/>
</dbReference>
<feature type="transmembrane region" description="Helical" evidence="2">
    <location>
        <begin position="109"/>
        <end position="126"/>
    </location>
</feature>
<feature type="transmembrane region" description="Helical" evidence="2">
    <location>
        <begin position="183"/>
        <end position="204"/>
    </location>
</feature>
<feature type="transmembrane region" description="Helical" evidence="2">
    <location>
        <begin position="82"/>
        <end position="103"/>
    </location>
</feature>
<feature type="transmembrane region" description="Helical" evidence="2">
    <location>
        <begin position="49"/>
        <end position="70"/>
    </location>
</feature>
<dbReference type="PROSITE" id="PS50125">
    <property type="entry name" value="GUANYLATE_CYCLASE_2"/>
    <property type="match status" value="1"/>
</dbReference>
<evidence type="ECO:0000259" key="3">
    <source>
        <dbReference type="PROSITE" id="PS50125"/>
    </source>
</evidence>
<dbReference type="Gene3D" id="3.30.70.1230">
    <property type="entry name" value="Nucleotide cyclase"/>
    <property type="match status" value="1"/>
</dbReference>
<dbReference type="InterPro" id="IPR050697">
    <property type="entry name" value="Adenylyl/Guanylyl_Cyclase_3/4"/>
</dbReference>
<organism evidence="4 5">
    <name type="scientific">Sorangium cellulosum</name>
    <name type="common">Polyangium cellulosum</name>
    <dbReference type="NCBI Taxonomy" id="56"/>
    <lineage>
        <taxon>Bacteria</taxon>
        <taxon>Pseudomonadati</taxon>
        <taxon>Myxococcota</taxon>
        <taxon>Polyangia</taxon>
        <taxon>Polyangiales</taxon>
        <taxon>Polyangiaceae</taxon>
        <taxon>Sorangium</taxon>
    </lineage>
</organism>
<sequence length="479" mass="52869">MSIEKSPEIVRIIQAQEMRGEQIVNHIRFVFALLSVYTFTHVWTVNTPAANEIFAIQIGGYLAYSLLLYAFFRLRPDVYVGWLKYVSIFVDLALLTLTALATARNHSGMIEYFSSYLATVYVLWNLMSGFRYSLAACLYSAGLSALFNSVVLGVTVWTGAIPISAVSVYGQNAINIADQCQQVLFIALPGVVAGIIARISRNLLLRAEVESMARVRLEREKQELGRYLSKDLVDFVLSDPGRLKLGGTRRHVSVMFTDIRNFTPLTESVEPEVVVSFLNEYFTEMVAIVFRYGGTLDKYIGDGLMAVFGAPLSVEDAPKRAVVAAIEMVQALERINQRKLLGGGEIKMGVGIATGTVISGNIGSLQRMEYTCIGDTVNTASRLEQFNKELGSKIIVCQATYAMLDDCVPAQPTGALSIRGKSRQVHPYIVDHQDVSTQRLEALRRELLGAPPRMESMPPRAEAARAAAAWRSTDREGAQ</sequence>
<evidence type="ECO:0000256" key="2">
    <source>
        <dbReference type="SAM" id="Phobius"/>
    </source>
</evidence>
<evidence type="ECO:0000313" key="4">
    <source>
        <dbReference type="EMBL" id="KYF56002.1"/>
    </source>
</evidence>
<dbReference type="InterPro" id="IPR001054">
    <property type="entry name" value="A/G_cyclase"/>
</dbReference>
<comment type="caution">
    <text evidence="4">The sequence shown here is derived from an EMBL/GenBank/DDBJ whole genome shotgun (WGS) entry which is preliminary data.</text>
</comment>
<dbReference type="SMART" id="SM00044">
    <property type="entry name" value="CYCc"/>
    <property type="match status" value="1"/>
</dbReference>
<dbReference type="Proteomes" id="UP000075420">
    <property type="component" value="Unassembled WGS sequence"/>
</dbReference>
<feature type="region of interest" description="Disordered" evidence="1">
    <location>
        <begin position="451"/>
        <end position="479"/>
    </location>
</feature>
<dbReference type="InterPro" id="IPR029787">
    <property type="entry name" value="Nucleotide_cyclase"/>
</dbReference>
<dbReference type="GO" id="GO:0006171">
    <property type="term" value="P:cAMP biosynthetic process"/>
    <property type="evidence" value="ECO:0007669"/>
    <property type="project" value="TreeGrafter"/>
</dbReference>
<dbReference type="Pfam" id="PF00211">
    <property type="entry name" value="Guanylate_cyc"/>
    <property type="match status" value="1"/>
</dbReference>
<dbReference type="GO" id="GO:0035556">
    <property type="term" value="P:intracellular signal transduction"/>
    <property type="evidence" value="ECO:0007669"/>
    <property type="project" value="InterPro"/>
</dbReference>
<gene>
    <name evidence="4" type="ORF">BE08_33750</name>
</gene>
<feature type="transmembrane region" description="Helical" evidence="2">
    <location>
        <begin position="138"/>
        <end position="163"/>
    </location>
</feature>
<name>A0A150PK01_SORCE</name>
<accession>A0A150PK01</accession>
<dbReference type="EMBL" id="JELY01001377">
    <property type="protein sequence ID" value="KYF56002.1"/>
    <property type="molecule type" value="Genomic_DNA"/>
</dbReference>